<accession>A0A1M7NSE6</accession>
<dbReference type="Pfam" id="PF13561">
    <property type="entry name" value="adh_short_C2"/>
    <property type="match status" value="1"/>
</dbReference>
<dbReference type="PANTHER" id="PTHR43618:SF8">
    <property type="entry name" value="7ALPHA-HYDROXYSTEROID DEHYDROGENASE"/>
    <property type="match status" value="1"/>
</dbReference>
<dbReference type="PRINTS" id="PR00081">
    <property type="entry name" value="GDHRDH"/>
</dbReference>
<dbReference type="InterPro" id="IPR036291">
    <property type="entry name" value="NAD(P)-bd_dom_sf"/>
</dbReference>
<gene>
    <name evidence="4" type="ORF">SAMN04488057_10636</name>
</gene>
<evidence type="ECO:0000256" key="2">
    <source>
        <dbReference type="ARBA" id="ARBA00022857"/>
    </source>
</evidence>
<dbReference type="InterPro" id="IPR052178">
    <property type="entry name" value="Sec_Metab_Biosynth_SDR"/>
</dbReference>
<dbReference type="PANTHER" id="PTHR43618">
    <property type="entry name" value="7-ALPHA-HYDROXYSTEROID DEHYDROGENASE"/>
    <property type="match status" value="1"/>
</dbReference>
<organism evidence="4 5">
    <name type="scientific">Cyclobacterium lianum</name>
    <dbReference type="NCBI Taxonomy" id="388280"/>
    <lineage>
        <taxon>Bacteria</taxon>
        <taxon>Pseudomonadati</taxon>
        <taxon>Bacteroidota</taxon>
        <taxon>Cytophagia</taxon>
        <taxon>Cytophagales</taxon>
        <taxon>Cyclobacteriaceae</taxon>
        <taxon>Cyclobacterium</taxon>
    </lineage>
</organism>
<keyword evidence="5" id="KW-1185">Reference proteome</keyword>
<name>A0A1M7NSE6_9BACT</name>
<proteinExistence type="inferred from homology"/>
<dbReference type="PRINTS" id="PR00080">
    <property type="entry name" value="SDRFAMILY"/>
</dbReference>
<keyword evidence="2" id="KW-0521">NADP</keyword>
<keyword evidence="3" id="KW-0560">Oxidoreductase</keyword>
<evidence type="ECO:0000313" key="5">
    <source>
        <dbReference type="Proteomes" id="UP000184513"/>
    </source>
</evidence>
<dbReference type="OrthoDB" id="9804104at2"/>
<dbReference type="SUPFAM" id="SSF51735">
    <property type="entry name" value="NAD(P)-binding Rossmann-fold domains"/>
    <property type="match status" value="1"/>
</dbReference>
<dbReference type="GO" id="GO:0016491">
    <property type="term" value="F:oxidoreductase activity"/>
    <property type="evidence" value="ECO:0007669"/>
    <property type="project" value="UniProtKB-KW"/>
</dbReference>
<protein>
    <submittedName>
        <fullName evidence="4">3-oxoacyl-[acyl-carrier protein] reductase</fullName>
    </submittedName>
</protein>
<dbReference type="AlphaFoldDB" id="A0A1M7NSE6"/>
<evidence type="ECO:0000256" key="1">
    <source>
        <dbReference type="ARBA" id="ARBA00006484"/>
    </source>
</evidence>
<evidence type="ECO:0000313" key="4">
    <source>
        <dbReference type="EMBL" id="SHN06961.1"/>
    </source>
</evidence>
<dbReference type="CDD" id="cd05233">
    <property type="entry name" value="SDR_c"/>
    <property type="match status" value="1"/>
</dbReference>
<dbReference type="InterPro" id="IPR002347">
    <property type="entry name" value="SDR_fam"/>
</dbReference>
<sequence>MLRSILKKLKSALKVCGILISNFPRLIRLAPKILTSGGHLSINVTYVKYEALLNDKRIIVTGGGSGIGLAIAQKALDLGAVVLITGRNFHKLEKVANTISNPNLRILAWDVSETEKLSSHLTEAKDILGGEVDILVNNAGVLSKGLFPNVKEEDWEQVYDINSKGLFFLTQEICRIWLKQNTSTSSVKKVINISSQGGYVGATYPYRMTKWDIAGLTQGLGISLAPKNIIVNGIAPGIISTEMQKKFLKQRDNSYCDLNPQNRIASPEEIAELAAFLLSDASNFIVGQTIICDGGFSLK</sequence>
<evidence type="ECO:0000256" key="3">
    <source>
        <dbReference type="ARBA" id="ARBA00023002"/>
    </source>
</evidence>
<dbReference type="Proteomes" id="UP000184513">
    <property type="component" value="Unassembled WGS sequence"/>
</dbReference>
<dbReference type="STRING" id="388280.SAMN04488057_10636"/>
<reference evidence="4 5" key="1">
    <citation type="submission" date="2016-11" db="EMBL/GenBank/DDBJ databases">
        <authorList>
            <person name="Jaros S."/>
            <person name="Januszkiewicz K."/>
            <person name="Wedrychowicz H."/>
        </authorList>
    </citation>
    <scope>NUCLEOTIDE SEQUENCE [LARGE SCALE GENOMIC DNA]</scope>
    <source>
        <strain evidence="4 5">CGMCC 1.6102</strain>
    </source>
</reference>
<dbReference type="FunFam" id="3.40.50.720:FF:000084">
    <property type="entry name" value="Short-chain dehydrogenase reductase"/>
    <property type="match status" value="1"/>
</dbReference>
<comment type="similarity">
    <text evidence="1">Belongs to the short-chain dehydrogenases/reductases (SDR) family.</text>
</comment>
<dbReference type="Gene3D" id="3.40.50.720">
    <property type="entry name" value="NAD(P)-binding Rossmann-like Domain"/>
    <property type="match status" value="1"/>
</dbReference>
<dbReference type="EMBL" id="FRCY01000006">
    <property type="protein sequence ID" value="SHN06961.1"/>
    <property type="molecule type" value="Genomic_DNA"/>
</dbReference>